<proteinExistence type="predicted"/>
<evidence type="ECO:0000256" key="8">
    <source>
        <dbReference type="ARBA" id="ARBA00023163"/>
    </source>
</evidence>
<dbReference type="SUPFAM" id="SSF55785">
    <property type="entry name" value="PYP-like sensor domain (PAS domain)"/>
    <property type="match status" value="2"/>
</dbReference>
<dbReference type="Pfam" id="PF08447">
    <property type="entry name" value="PAS_3"/>
    <property type="match status" value="1"/>
</dbReference>
<keyword evidence="7" id="KW-0238">DNA-binding</keyword>
<feature type="compositionally biased region" description="Basic residues" evidence="10">
    <location>
        <begin position="344"/>
        <end position="356"/>
    </location>
</feature>
<evidence type="ECO:0000256" key="5">
    <source>
        <dbReference type="ARBA" id="ARBA00022902"/>
    </source>
</evidence>
<dbReference type="Pfam" id="PF00989">
    <property type="entry name" value="PAS"/>
    <property type="match status" value="1"/>
</dbReference>
<dbReference type="FunFam" id="3.30.450.20:FF:000047">
    <property type="entry name" value="SIM bHLH transcription factor 2"/>
    <property type="match status" value="1"/>
</dbReference>
<evidence type="ECO:0000256" key="6">
    <source>
        <dbReference type="ARBA" id="ARBA00023015"/>
    </source>
</evidence>
<dbReference type="InterPro" id="IPR036638">
    <property type="entry name" value="HLH_DNA-bd_sf"/>
</dbReference>
<dbReference type="AlphaFoldDB" id="A0A8C7BH36"/>
<dbReference type="PROSITE" id="PS50112">
    <property type="entry name" value="PAS"/>
    <property type="match status" value="1"/>
</dbReference>
<keyword evidence="2" id="KW-0217">Developmental protein</keyword>
<name>A0A8C7BH36_NEOVI</name>
<dbReference type="GO" id="GO:0000122">
    <property type="term" value="P:negative regulation of transcription by RNA polymerase II"/>
    <property type="evidence" value="ECO:0007669"/>
    <property type="project" value="Ensembl"/>
</dbReference>
<keyword evidence="3" id="KW-0677">Repeat</keyword>
<reference evidence="14" key="2">
    <citation type="submission" date="2025-09" db="UniProtKB">
        <authorList>
            <consortium name="Ensembl"/>
        </authorList>
    </citation>
    <scope>IDENTIFICATION</scope>
</reference>
<dbReference type="InterPro" id="IPR000014">
    <property type="entry name" value="PAS"/>
</dbReference>
<dbReference type="Ensembl" id="ENSNVIT00000023828.1">
    <property type="protein sequence ID" value="ENSNVIP00000020461.1"/>
    <property type="gene ID" value="ENSNVIG00000015967.1"/>
</dbReference>
<dbReference type="Gene3D" id="4.10.280.10">
    <property type="entry name" value="Helix-loop-helix DNA-binding domain"/>
    <property type="match status" value="1"/>
</dbReference>
<feature type="domain" description="PAS" evidence="11">
    <location>
        <begin position="77"/>
        <end position="149"/>
    </location>
</feature>
<comment type="subcellular location">
    <subcellularLocation>
        <location evidence="1">Nucleus</location>
    </subcellularLocation>
</comment>
<keyword evidence="4" id="KW-0221">Differentiation</keyword>
<dbReference type="SMART" id="SM00086">
    <property type="entry name" value="PAC"/>
    <property type="match status" value="1"/>
</dbReference>
<dbReference type="InterPro" id="IPR013655">
    <property type="entry name" value="PAS_fold_3"/>
</dbReference>
<dbReference type="GO" id="GO:0009880">
    <property type="term" value="P:embryonic pattern specification"/>
    <property type="evidence" value="ECO:0007669"/>
    <property type="project" value="Ensembl"/>
</dbReference>
<dbReference type="GO" id="GO:0016604">
    <property type="term" value="C:nuclear body"/>
    <property type="evidence" value="ECO:0007669"/>
    <property type="project" value="Ensembl"/>
</dbReference>
<dbReference type="PANTHER" id="PTHR23043">
    <property type="entry name" value="HYPOXIA-INDUCIBLE FACTOR 1 ALPHA"/>
    <property type="match status" value="1"/>
</dbReference>
<dbReference type="SMART" id="SM00091">
    <property type="entry name" value="PAS"/>
    <property type="match status" value="1"/>
</dbReference>
<feature type="domain" description="Single-minded C-terminal" evidence="13">
    <location>
        <begin position="311"/>
        <end position="500"/>
    </location>
</feature>
<evidence type="ECO:0000256" key="4">
    <source>
        <dbReference type="ARBA" id="ARBA00022782"/>
    </source>
</evidence>
<dbReference type="SMART" id="SM00353">
    <property type="entry name" value="HLH"/>
    <property type="match status" value="1"/>
</dbReference>
<keyword evidence="9" id="KW-0539">Nucleus</keyword>
<dbReference type="GO" id="GO:0030154">
    <property type="term" value="P:cell differentiation"/>
    <property type="evidence" value="ECO:0007669"/>
    <property type="project" value="UniProtKB-KW"/>
</dbReference>
<feature type="region of interest" description="Disordered" evidence="10">
    <location>
        <begin position="380"/>
        <end position="401"/>
    </location>
</feature>
<reference evidence="14" key="1">
    <citation type="submission" date="2025-08" db="UniProtKB">
        <authorList>
            <consortium name="Ensembl"/>
        </authorList>
    </citation>
    <scope>IDENTIFICATION</scope>
</reference>
<dbReference type="InterPro" id="IPR001610">
    <property type="entry name" value="PAC"/>
</dbReference>
<dbReference type="GO" id="GO:0046982">
    <property type="term" value="F:protein heterodimerization activity"/>
    <property type="evidence" value="ECO:0007669"/>
    <property type="project" value="Ensembl"/>
</dbReference>
<protein>
    <submittedName>
        <fullName evidence="14">SIM bHLH transcription factor 2</fullName>
    </submittedName>
</protein>
<keyword evidence="5" id="KW-0524">Neurogenesis</keyword>
<dbReference type="PROSITE" id="PS50888">
    <property type="entry name" value="BHLH"/>
    <property type="match status" value="1"/>
</dbReference>
<evidence type="ECO:0000256" key="10">
    <source>
        <dbReference type="SAM" id="MobiDB-lite"/>
    </source>
</evidence>
<feature type="region of interest" description="Disordered" evidence="10">
    <location>
        <begin position="338"/>
        <end position="359"/>
    </location>
</feature>
<evidence type="ECO:0000256" key="3">
    <source>
        <dbReference type="ARBA" id="ARBA00022737"/>
    </source>
</evidence>
<dbReference type="Proteomes" id="UP000694425">
    <property type="component" value="Unplaced"/>
</dbReference>
<dbReference type="GO" id="GO:0000981">
    <property type="term" value="F:DNA-binding transcription factor activity, RNA polymerase II-specific"/>
    <property type="evidence" value="ECO:0007669"/>
    <property type="project" value="TreeGrafter"/>
</dbReference>
<dbReference type="SUPFAM" id="SSF47459">
    <property type="entry name" value="HLH, helix-loop-helix DNA-binding domain"/>
    <property type="match status" value="1"/>
</dbReference>
<evidence type="ECO:0000259" key="13">
    <source>
        <dbReference type="PROSITE" id="PS51302"/>
    </source>
</evidence>
<dbReference type="GeneTree" id="ENSGT00940000159985"/>
<dbReference type="GO" id="GO:0000977">
    <property type="term" value="F:RNA polymerase II transcription regulatory region sequence-specific DNA binding"/>
    <property type="evidence" value="ECO:0007669"/>
    <property type="project" value="TreeGrafter"/>
</dbReference>
<evidence type="ECO:0000313" key="15">
    <source>
        <dbReference type="Proteomes" id="UP000694425"/>
    </source>
</evidence>
<sequence>MKEKSKNAAKTRREKENGEFYELAKLLPLPSAITSQLDKASIIRLTTSYLKMRAVFPEGLGDAWGQPSRAGPLDSVAKELGSHLLQTLDGFVFVVASDGKIMYISETASVHLGLSQVELTGNSIYEYIHPSDHDEMTAVLAAHQPLHHHLLQEYELERSFFLRMKCVLAKRNAGLTCSGYKVRGFLKAHEVGIVLYLHEVGRTLRSKERKPRNPRSHCPPPPRVTELTGYEPQDLIEKTLYHHVHGCDVFHLRYAHHLLLVKGQVTTKYYRLLSKLGGWVWVQSYATVVHNSRSSRPHCIVSVNYVLTEIEYKELQLSLDQVSTSKCQDSWRTALSTSQETRKLTKPKNTKMKTKLRTNPYPPQQYSSFQMDKLECSQLGNWRASPPANAPAPPEQQLHSESSDLLYAPSYSLPFSYHYGHFPLDSHVFSSKKPMLPAKFGQPQASPCEVARFFLSTLPASGECQWHYANPLVPSSPTPAKSLSEPPVNAARHSLVPNYEEEPRGSATLDRNPGLICSPSGRQSDFQTQLLGLRMLQPQLFYKITLPLHPKVIWDTAGLLPKPVFKVWNTVLKDRKFLSSKTEMSLTNPGQIM</sequence>
<dbReference type="InterPro" id="IPR035965">
    <property type="entry name" value="PAS-like_dom_sf"/>
</dbReference>
<feature type="domain" description="BHLH" evidence="12">
    <location>
        <begin position="1"/>
        <end position="53"/>
    </location>
</feature>
<accession>A0A8C7BH36</accession>
<dbReference type="InterPro" id="IPR013767">
    <property type="entry name" value="PAS_fold"/>
</dbReference>
<evidence type="ECO:0000313" key="14">
    <source>
        <dbReference type="Ensembl" id="ENSNVIP00000020461.1"/>
    </source>
</evidence>
<dbReference type="CDD" id="cd00130">
    <property type="entry name" value="PAS"/>
    <property type="match status" value="2"/>
</dbReference>
<dbReference type="InterPro" id="IPR010578">
    <property type="entry name" value="SIM_C"/>
</dbReference>
<evidence type="ECO:0000256" key="2">
    <source>
        <dbReference type="ARBA" id="ARBA00022473"/>
    </source>
</evidence>
<evidence type="ECO:0000259" key="11">
    <source>
        <dbReference type="PROSITE" id="PS50112"/>
    </source>
</evidence>
<dbReference type="InterPro" id="IPR011598">
    <property type="entry name" value="bHLH_dom"/>
</dbReference>
<dbReference type="PROSITE" id="PS51302">
    <property type="entry name" value="SIM_C"/>
    <property type="match status" value="1"/>
</dbReference>
<dbReference type="PANTHER" id="PTHR23043:SF19">
    <property type="entry name" value="SINGLE-MINDED HOMOLOG 2"/>
    <property type="match status" value="1"/>
</dbReference>
<dbReference type="Gene3D" id="3.30.450.20">
    <property type="entry name" value="PAS domain"/>
    <property type="match status" value="2"/>
</dbReference>
<dbReference type="GO" id="GO:0007399">
    <property type="term" value="P:nervous system development"/>
    <property type="evidence" value="ECO:0007669"/>
    <property type="project" value="UniProtKB-KW"/>
</dbReference>
<keyword evidence="8" id="KW-0804">Transcription</keyword>
<evidence type="ECO:0000256" key="7">
    <source>
        <dbReference type="ARBA" id="ARBA00023125"/>
    </source>
</evidence>
<dbReference type="GO" id="GO:0030324">
    <property type="term" value="P:lung development"/>
    <property type="evidence" value="ECO:0007669"/>
    <property type="project" value="Ensembl"/>
</dbReference>
<keyword evidence="15" id="KW-1185">Reference proteome</keyword>
<dbReference type="Pfam" id="PF23171">
    <property type="entry name" value="bHLH_HIF1A"/>
    <property type="match status" value="1"/>
</dbReference>
<dbReference type="Pfam" id="PF06621">
    <property type="entry name" value="SIM_C"/>
    <property type="match status" value="1"/>
</dbReference>
<evidence type="ECO:0000259" key="12">
    <source>
        <dbReference type="PROSITE" id="PS50888"/>
    </source>
</evidence>
<keyword evidence="6" id="KW-0805">Transcription regulation</keyword>
<dbReference type="FunFam" id="4.10.280.10:FF:000007">
    <property type="entry name" value="single-minded homolog 1 isoform X1"/>
    <property type="match status" value="1"/>
</dbReference>
<evidence type="ECO:0000256" key="1">
    <source>
        <dbReference type="ARBA" id="ARBA00004123"/>
    </source>
</evidence>
<organism evidence="14 15">
    <name type="scientific">Neovison vison</name>
    <name type="common">American mink</name>
    <name type="synonym">Mustela vison</name>
    <dbReference type="NCBI Taxonomy" id="452646"/>
    <lineage>
        <taxon>Eukaryota</taxon>
        <taxon>Metazoa</taxon>
        <taxon>Chordata</taxon>
        <taxon>Craniata</taxon>
        <taxon>Vertebrata</taxon>
        <taxon>Euteleostomi</taxon>
        <taxon>Mammalia</taxon>
        <taxon>Eutheria</taxon>
        <taxon>Laurasiatheria</taxon>
        <taxon>Carnivora</taxon>
        <taxon>Caniformia</taxon>
        <taxon>Musteloidea</taxon>
        <taxon>Mustelidae</taxon>
        <taxon>Mustelinae</taxon>
        <taxon>Neogale</taxon>
    </lineage>
</organism>
<evidence type="ECO:0000256" key="9">
    <source>
        <dbReference type="ARBA" id="ARBA00023242"/>
    </source>
</evidence>